<proteinExistence type="predicted"/>
<accession>S7Q591</accession>
<dbReference type="EMBL" id="KB469303">
    <property type="protein sequence ID" value="EPQ54667.1"/>
    <property type="molecule type" value="Genomic_DNA"/>
</dbReference>
<organism evidence="3 4">
    <name type="scientific">Gloeophyllum trabeum (strain ATCC 11539 / FP-39264 / Madison 617)</name>
    <name type="common">Brown rot fungus</name>
    <dbReference type="NCBI Taxonomy" id="670483"/>
    <lineage>
        <taxon>Eukaryota</taxon>
        <taxon>Fungi</taxon>
        <taxon>Dikarya</taxon>
        <taxon>Basidiomycota</taxon>
        <taxon>Agaricomycotina</taxon>
        <taxon>Agaricomycetes</taxon>
        <taxon>Gloeophyllales</taxon>
        <taxon>Gloeophyllaceae</taxon>
        <taxon>Gloeophyllum</taxon>
    </lineage>
</organism>
<reference evidence="3 4" key="1">
    <citation type="journal article" date="2012" name="Science">
        <title>The Paleozoic origin of enzymatic lignin decomposition reconstructed from 31 fungal genomes.</title>
        <authorList>
            <person name="Floudas D."/>
            <person name="Binder M."/>
            <person name="Riley R."/>
            <person name="Barry K."/>
            <person name="Blanchette R.A."/>
            <person name="Henrissat B."/>
            <person name="Martinez A.T."/>
            <person name="Otillar R."/>
            <person name="Spatafora J.W."/>
            <person name="Yadav J.S."/>
            <person name="Aerts A."/>
            <person name="Benoit I."/>
            <person name="Boyd A."/>
            <person name="Carlson A."/>
            <person name="Copeland A."/>
            <person name="Coutinho P.M."/>
            <person name="de Vries R.P."/>
            <person name="Ferreira P."/>
            <person name="Findley K."/>
            <person name="Foster B."/>
            <person name="Gaskell J."/>
            <person name="Glotzer D."/>
            <person name="Gorecki P."/>
            <person name="Heitman J."/>
            <person name="Hesse C."/>
            <person name="Hori C."/>
            <person name="Igarashi K."/>
            <person name="Jurgens J.A."/>
            <person name="Kallen N."/>
            <person name="Kersten P."/>
            <person name="Kohler A."/>
            <person name="Kuees U."/>
            <person name="Kumar T.K.A."/>
            <person name="Kuo A."/>
            <person name="LaButti K."/>
            <person name="Larrondo L.F."/>
            <person name="Lindquist E."/>
            <person name="Ling A."/>
            <person name="Lombard V."/>
            <person name="Lucas S."/>
            <person name="Lundell T."/>
            <person name="Martin R."/>
            <person name="McLaughlin D.J."/>
            <person name="Morgenstern I."/>
            <person name="Morin E."/>
            <person name="Murat C."/>
            <person name="Nagy L.G."/>
            <person name="Nolan M."/>
            <person name="Ohm R.A."/>
            <person name="Patyshakuliyeva A."/>
            <person name="Rokas A."/>
            <person name="Ruiz-Duenas F.J."/>
            <person name="Sabat G."/>
            <person name="Salamov A."/>
            <person name="Samejima M."/>
            <person name="Schmutz J."/>
            <person name="Slot J.C."/>
            <person name="St John F."/>
            <person name="Stenlid J."/>
            <person name="Sun H."/>
            <person name="Sun S."/>
            <person name="Syed K."/>
            <person name="Tsang A."/>
            <person name="Wiebenga A."/>
            <person name="Young D."/>
            <person name="Pisabarro A."/>
            <person name="Eastwood D.C."/>
            <person name="Martin F."/>
            <person name="Cullen D."/>
            <person name="Grigoriev I.V."/>
            <person name="Hibbett D.S."/>
        </authorList>
    </citation>
    <scope>NUCLEOTIDE SEQUENCE [LARGE SCALE GENOMIC DNA]</scope>
    <source>
        <strain evidence="3 4">ATCC 11539</strain>
    </source>
</reference>
<feature type="transmembrane region" description="Helical" evidence="2">
    <location>
        <begin position="120"/>
        <end position="143"/>
    </location>
</feature>
<dbReference type="OrthoDB" id="3251871at2759"/>
<sequence length="358" mass="39977">MLCAVTVCSIPYAAAFLVETLLRGPSRWCSVSIFFGFLTHNFINFVVMLISVNLQLVIVHGRKTEGFFQWYILGSSVLALIIVIPGTIENVWGWDPVTGICYVRLKDPVERTAWQVGTGYFWTLASAVIAFISTIAVVVYLISRRIRLDHVLHQTGTSRLPNENIFRAAAWRIMAYPIVMIIYNVISAASDLSLDQSKGITTFAGYALWTTYGFVYGSLPLLYSLILVFVDPSFSVALRDFWKQTSSTNTDEGERSALSSSVHIHLGPPEGVPDDIGEELRDMSGLRSQGSLAGAKGHAEHHESDTESVNHTPLTSKDPPAALEATRDILLVRREFQERRRRARSELRTRLQAELDQI</sequence>
<evidence type="ECO:0000313" key="3">
    <source>
        <dbReference type="EMBL" id="EPQ54667.1"/>
    </source>
</evidence>
<evidence type="ECO:0000256" key="2">
    <source>
        <dbReference type="SAM" id="Phobius"/>
    </source>
</evidence>
<gene>
    <name evidence="3" type="ORF">GLOTRDRAFT_139195</name>
</gene>
<dbReference type="RefSeq" id="XP_007866936.1">
    <property type="nucleotide sequence ID" value="XM_007868745.1"/>
</dbReference>
<feature type="region of interest" description="Disordered" evidence="1">
    <location>
        <begin position="247"/>
        <end position="322"/>
    </location>
</feature>
<dbReference type="KEGG" id="gtr:GLOTRDRAFT_139195"/>
<dbReference type="eggNOG" id="ENOG502R0U1">
    <property type="taxonomic scope" value="Eukaryota"/>
</dbReference>
<dbReference type="Gene3D" id="1.20.1070.10">
    <property type="entry name" value="Rhodopsin 7-helix transmembrane proteins"/>
    <property type="match status" value="1"/>
</dbReference>
<feature type="transmembrane region" description="Helical" evidence="2">
    <location>
        <begin position="70"/>
        <end position="88"/>
    </location>
</feature>
<protein>
    <recommendedName>
        <fullName evidence="5">G-protein coupled receptors family 2 profile 2 domain-containing protein</fullName>
    </recommendedName>
</protein>
<evidence type="ECO:0000313" key="4">
    <source>
        <dbReference type="Proteomes" id="UP000030669"/>
    </source>
</evidence>
<keyword evidence="2" id="KW-0472">Membrane</keyword>
<dbReference type="Proteomes" id="UP000030669">
    <property type="component" value="Unassembled WGS sequence"/>
</dbReference>
<dbReference type="GeneID" id="19304183"/>
<feature type="transmembrane region" description="Helical" evidence="2">
    <location>
        <begin position="31"/>
        <end position="58"/>
    </location>
</feature>
<name>S7Q591_GLOTA</name>
<feature type="transmembrane region" description="Helical" evidence="2">
    <location>
        <begin position="164"/>
        <end position="186"/>
    </location>
</feature>
<keyword evidence="2" id="KW-1133">Transmembrane helix</keyword>
<keyword evidence="2" id="KW-0812">Transmembrane</keyword>
<dbReference type="AlphaFoldDB" id="S7Q591"/>
<feature type="transmembrane region" description="Helical" evidence="2">
    <location>
        <begin position="206"/>
        <end position="230"/>
    </location>
</feature>
<evidence type="ECO:0008006" key="5">
    <source>
        <dbReference type="Google" id="ProtNLM"/>
    </source>
</evidence>
<keyword evidence="4" id="KW-1185">Reference proteome</keyword>
<dbReference type="HOGENOM" id="CLU_774000_0_0_1"/>
<evidence type="ECO:0000256" key="1">
    <source>
        <dbReference type="SAM" id="MobiDB-lite"/>
    </source>
</evidence>